<dbReference type="RefSeq" id="WP_375737228.1">
    <property type="nucleotide sequence ID" value="NZ_JBCGDC010000253.1"/>
</dbReference>
<organism evidence="1 2">
    <name type="scientific">Polymorphospora lycopeni</name>
    <dbReference type="NCBI Taxonomy" id="3140240"/>
    <lineage>
        <taxon>Bacteria</taxon>
        <taxon>Bacillati</taxon>
        <taxon>Actinomycetota</taxon>
        <taxon>Actinomycetes</taxon>
        <taxon>Micromonosporales</taxon>
        <taxon>Micromonosporaceae</taxon>
        <taxon>Polymorphospora</taxon>
    </lineage>
</organism>
<comment type="caution">
    <text evidence="1">The sequence shown here is derived from an EMBL/GenBank/DDBJ whole genome shotgun (WGS) entry which is preliminary data.</text>
</comment>
<proteinExistence type="predicted"/>
<evidence type="ECO:0000313" key="2">
    <source>
        <dbReference type="Proteomes" id="UP001582793"/>
    </source>
</evidence>
<gene>
    <name evidence="1" type="ORF">AAFH96_36150</name>
</gene>
<protein>
    <submittedName>
        <fullName evidence="1">Uncharacterized protein</fullName>
    </submittedName>
</protein>
<reference evidence="1 2" key="1">
    <citation type="submission" date="2024-04" db="EMBL/GenBank/DDBJ databases">
        <title>Polymorphospora sp. isolated from Baiyangdian Lake in Xiong'an New Area.</title>
        <authorList>
            <person name="Zhang X."/>
            <person name="Liu J."/>
        </authorList>
    </citation>
    <scope>NUCLEOTIDE SEQUENCE [LARGE SCALE GENOMIC DNA]</scope>
    <source>
        <strain evidence="1 2">2-325</strain>
    </source>
</reference>
<evidence type="ECO:0000313" key="1">
    <source>
        <dbReference type="EMBL" id="MFB6398467.1"/>
    </source>
</evidence>
<sequence length="201" mass="22602">MSGSLRRSPHVVYTRTYDALAHAFVFGDSRVAIMSAAHLDERSVNQFLARHVNWPGALSFLWAEWITLCCLAKAHSAWCHVGFSKKSVVNQDHFGSIDAKAVKGALKAIESKSQLPAQRREVVNRLVRARVERRIRQGEGAYLVPGEWFAEYLSNLLSIFFAGFPVGLKDFSVRASVAFVDALDYSGSWADYYRDRFEAVI</sequence>
<accession>A0ABV5D2H8</accession>
<dbReference type="EMBL" id="JBCGDC010000253">
    <property type="protein sequence ID" value="MFB6398467.1"/>
    <property type="molecule type" value="Genomic_DNA"/>
</dbReference>
<name>A0ABV5D2H8_9ACTN</name>
<dbReference type="Proteomes" id="UP001582793">
    <property type="component" value="Unassembled WGS sequence"/>
</dbReference>
<keyword evidence="2" id="KW-1185">Reference proteome</keyword>